<sequence>MSSNVGLSTPRGSGTSGYVQRNLSLLKPRDRNYGTPNQLGADTEDTRTFKQRQPDKQILEHDRRRQIEVKVMEERDRLEDENEELEERGEEEEDDDDAKGKKYKLSEEEIETKLDELRVKLTKELEDELAGRDYRGEKRKQGDFSGDGRGKRHFKTYQVHELAEAKIEESERFRKALGIRADGEEFPKKGGRRRDWDRPERADDRATRDRYRDDRDDNHSRSRN</sequence>
<comment type="caution">
    <text evidence="1">The sequence shown here is derived from an EMBL/GenBank/DDBJ whole genome shotgun (WGS) entry which is preliminary data.</text>
</comment>
<name>A0ACB8V3Z6_9EURO</name>
<dbReference type="EMBL" id="JALBCA010000007">
    <property type="protein sequence ID" value="KAI2392332.1"/>
    <property type="molecule type" value="Genomic_DNA"/>
</dbReference>
<evidence type="ECO:0000313" key="1">
    <source>
        <dbReference type="EMBL" id="KAI2392332.1"/>
    </source>
</evidence>
<organism evidence="1">
    <name type="scientific">Ophidiomyces ophidiicola</name>
    <dbReference type="NCBI Taxonomy" id="1387563"/>
    <lineage>
        <taxon>Eukaryota</taxon>
        <taxon>Fungi</taxon>
        <taxon>Dikarya</taxon>
        <taxon>Ascomycota</taxon>
        <taxon>Pezizomycotina</taxon>
        <taxon>Eurotiomycetes</taxon>
        <taxon>Eurotiomycetidae</taxon>
        <taxon>Onygenales</taxon>
        <taxon>Onygenaceae</taxon>
        <taxon>Ophidiomyces</taxon>
    </lineage>
</organism>
<gene>
    <name evidence="1" type="primary">CWC21</name>
    <name evidence="1" type="ORF">LOY88_000717</name>
</gene>
<accession>A0ACB8V3Z6</accession>
<reference evidence="1" key="1">
    <citation type="journal article" date="2022" name="bioRxiv">
        <title>Population genetic analysis of Ophidiomyces ophidiicola, the causative agent of snake fungal disease, indicates recent introductions to the USA.</title>
        <authorList>
            <person name="Ladner J.T."/>
            <person name="Palmer J.M."/>
            <person name="Ettinger C.L."/>
            <person name="Stajich J.E."/>
            <person name="Farrell T.M."/>
            <person name="Glorioso B.M."/>
            <person name="Lawson B."/>
            <person name="Price S.J."/>
            <person name="Stengle A.G."/>
            <person name="Grear D.A."/>
            <person name="Lorch J.M."/>
        </authorList>
    </citation>
    <scope>NUCLEOTIDE SEQUENCE</scope>
    <source>
        <strain evidence="1">NWHC 24266-5</strain>
    </source>
</reference>
<protein>
    <submittedName>
        <fullName evidence="1">RNA-splicing factor</fullName>
    </submittedName>
</protein>
<proteinExistence type="predicted"/>